<protein>
    <submittedName>
        <fullName evidence="2">Uncharacterized protein</fullName>
    </submittedName>
</protein>
<comment type="caution">
    <text evidence="2">The sequence shown here is derived from an EMBL/GenBank/DDBJ whole genome shotgun (WGS) entry which is preliminary data.</text>
</comment>
<dbReference type="EMBL" id="BLKX01000005">
    <property type="protein sequence ID" value="GFG83305.1"/>
    <property type="molecule type" value="Genomic_DNA"/>
</dbReference>
<reference evidence="2 3" key="1">
    <citation type="journal article" date="2019" name="Emerg. Microbes Infect.">
        <title>Comprehensive subspecies identification of 175 nontuberculous mycobacteria species based on 7547 genomic profiles.</title>
        <authorList>
            <person name="Matsumoto Y."/>
            <person name="Kinjo T."/>
            <person name="Motooka D."/>
            <person name="Nabeya D."/>
            <person name="Jung N."/>
            <person name="Uechi K."/>
            <person name="Horii T."/>
            <person name="Iida T."/>
            <person name="Fujita J."/>
            <person name="Nakamura S."/>
        </authorList>
    </citation>
    <scope>NUCLEOTIDE SEQUENCE [LARGE SCALE GENOMIC DNA]</scope>
    <source>
        <strain evidence="2 3">JCM 18565</strain>
    </source>
</reference>
<dbReference type="Proteomes" id="UP000465240">
    <property type="component" value="Unassembled WGS sequence"/>
</dbReference>
<gene>
    <name evidence="2" type="ORF">MPRG_65810</name>
</gene>
<evidence type="ECO:0000313" key="2">
    <source>
        <dbReference type="EMBL" id="GFG83305.1"/>
    </source>
</evidence>
<sequence length="47" mass="4792">MGGDAMMRTPADAAVMRSNTTANRPANAPHCAPLSAPPAAGNNRFNP</sequence>
<evidence type="ECO:0000256" key="1">
    <source>
        <dbReference type="SAM" id="MobiDB-lite"/>
    </source>
</evidence>
<evidence type="ECO:0000313" key="3">
    <source>
        <dbReference type="Proteomes" id="UP000465240"/>
    </source>
</evidence>
<organism evidence="2 3">
    <name type="scientific">Mycobacterium paragordonae</name>
    <dbReference type="NCBI Taxonomy" id="1389713"/>
    <lineage>
        <taxon>Bacteria</taxon>
        <taxon>Bacillati</taxon>
        <taxon>Actinomycetota</taxon>
        <taxon>Actinomycetes</taxon>
        <taxon>Mycobacteriales</taxon>
        <taxon>Mycobacteriaceae</taxon>
        <taxon>Mycobacterium</taxon>
    </lineage>
</organism>
<feature type="region of interest" description="Disordered" evidence="1">
    <location>
        <begin position="1"/>
        <end position="47"/>
    </location>
</feature>
<name>A0ABQ1CGI5_9MYCO</name>
<accession>A0ABQ1CGI5</accession>
<keyword evidence="3" id="KW-1185">Reference proteome</keyword>
<proteinExistence type="predicted"/>